<evidence type="ECO:0000313" key="5">
    <source>
        <dbReference type="Proteomes" id="UP000319663"/>
    </source>
</evidence>
<dbReference type="EMBL" id="VIFY01000185">
    <property type="protein sequence ID" value="TQB68869.1"/>
    <property type="molecule type" value="Genomic_DNA"/>
</dbReference>
<evidence type="ECO:0000256" key="2">
    <source>
        <dbReference type="ARBA" id="ARBA00022857"/>
    </source>
</evidence>
<name>A0A507QK16_MONPU</name>
<dbReference type="STRING" id="5098.A0A507QK16"/>
<reference evidence="4 5" key="1">
    <citation type="submission" date="2019-06" db="EMBL/GenBank/DDBJ databases">
        <title>Wine fermentation using esterase from Monascus purpureus.</title>
        <authorList>
            <person name="Geng C."/>
            <person name="Zhang Y."/>
        </authorList>
    </citation>
    <scope>NUCLEOTIDE SEQUENCE [LARGE SCALE GENOMIC DNA]</scope>
    <source>
        <strain evidence="4">HQ1</strain>
    </source>
</reference>
<keyword evidence="5" id="KW-1185">Reference proteome</keyword>
<dbReference type="PANTHER" id="PTHR24320">
    <property type="entry name" value="RETINOL DEHYDROGENASE"/>
    <property type="match status" value="1"/>
</dbReference>
<proteinExistence type="inferred from homology"/>
<accession>A0A507QK16</accession>
<dbReference type="GO" id="GO:0016491">
    <property type="term" value="F:oxidoreductase activity"/>
    <property type="evidence" value="ECO:0007669"/>
    <property type="project" value="UniProtKB-KW"/>
</dbReference>
<comment type="similarity">
    <text evidence="1">Belongs to the short-chain dehydrogenases/reductases (SDR) family.</text>
</comment>
<dbReference type="InterPro" id="IPR002347">
    <property type="entry name" value="SDR_fam"/>
</dbReference>
<evidence type="ECO:0000313" key="4">
    <source>
        <dbReference type="EMBL" id="TQB68869.1"/>
    </source>
</evidence>
<dbReference type="PANTHER" id="PTHR24320:SF272">
    <property type="entry name" value="NAD(P)-BINDING ROSSMANN-FOLD SUPERFAMILY PROTEIN"/>
    <property type="match status" value="1"/>
</dbReference>
<gene>
    <name evidence="4" type="ORF">MPDQ_002671</name>
</gene>
<dbReference type="InterPro" id="IPR036291">
    <property type="entry name" value="NAD(P)-bd_dom_sf"/>
</dbReference>
<keyword evidence="3" id="KW-0560">Oxidoreductase</keyword>
<dbReference type="Pfam" id="PF13561">
    <property type="entry name" value="adh_short_C2"/>
    <property type="match status" value="1"/>
</dbReference>
<evidence type="ECO:0000256" key="1">
    <source>
        <dbReference type="ARBA" id="ARBA00006484"/>
    </source>
</evidence>
<dbReference type="AlphaFoldDB" id="A0A507QK16"/>
<protein>
    <submittedName>
        <fullName evidence="4">Uncharacterized protein</fullName>
    </submittedName>
</protein>
<dbReference type="Gene3D" id="3.40.50.720">
    <property type="entry name" value="NAD(P)-binding Rossmann-like Domain"/>
    <property type="match status" value="1"/>
</dbReference>
<keyword evidence="2" id="KW-0521">NADP</keyword>
<dbReference type="Proteomes" id="UP000319663">
    <property type="component" value="Unassembled WGS sequence"/>
</dbReference>
<comment type="caution">
    <text evidence="4">The sequence shown here is derived from an EMBL/GenBank/DDBJ whole genome shotgun (WGS) entry which is preliminary data.</text>
</comment>
<sequence length="263" mass="28873">MSEAQYAPFRLAGRYAERNRWEILNGPGDSRVTGCQVVDDENLANAWGDKVVLITGVSSGIGVETVRAIASTGATVFGAVRNLDKTRQTDLSSVRTCAAEFRRKSSKLNIIVNNAAVMNTRESLTKDGYELQFGTNHLSHFLLFYQLKDLLLKSSPPDFYSRVVNVASAARRYGPTANVHMANQIGRLYGPQGLHGNSVHPGAFASLNLQKYSQKEMQSVMEDTGMQKYLSSLEQACATSVYAAVSSELEGKGDLYLRAHRLQ</sequence>
<dbReference type="SUPFAM" id="SSF51735">
    <property type="entry name" value="NAD(P)-binding Rossmann-fold domains"/>
    <property type="match status" value="1"/>
</dbReference>
<evidence type="ECO:0000256" key="3">
    <source>
        <dbReference type="ARBA" id="ARBA00023002"/>
    </source>
</evidence>
<organism evidence="4 5">
    <name type="scientific">Monascus purpureus</name>
    <name type="common">Red mold</name>
    <name type="synonym">Monascus anka</name>
    <dbReference type="NCBI Taxonomy" id="5098"/>
    <lineage>
        <taxon>Eukaryota</taxon>
        <taxon>Fungi</taxon>
        <taxon>Dikarya</taxon>
        <taxon>Ascomycota</taxon>
        <taxon>Pezizomycotina</taxon>
        <taxon>Eurotiomycetes</taxon>
        <taxon>Eurotiomycetidae</taxon>
        <taxon>Eurotiales</taxon>
        <taxon>Aspergillaceae</taxon>
        <taxon>Monascus</taxon>
    </lineage>
</organism>
<dbReference type="PRINTS" id="PR00081">
    <property type="entry name" value="GDHRDH"/>
</dbReference>